<evidence type="ECO:0000256" key="2">
    <source>
        <dbReference type="SAM" id="MobiDB-lite"/>
    </source>
</evidence>
<keyword evidence="3" id="KW-1133">Transmembrane helix</keyword>
<proteinExistence type="predicted"/>
<organism evidence="4 5">
    <name type="scientific">Candidula unifasciata</name>
    <dbReference type="NCBI Taxonomy" id="100452"/>
    <lineage>
        <taxon>Eukaryota</taxon>
        <taxon>Metazoa</taxon>
        <taxon>Spiralia</taxon>
        <taxon>Lophotrochozoa</taxon>
        <taxon>Mollusca</taxon>
        <taxon>Gastropoda</taxon>
        <taxon>Heterobranchia</taxon>
        <taxon>Euthyneura</taxon>
        <taxon>Panpulmonata</taxon>
        <taxon>Eupulmonata</taxon>
        <taxon>Stylommatophora</taxon>
        <taxon>Helicina</taxon>
        <taxon>Helicoidea</taxon>
        <taxon>Geomitridae</taxon>
        <taxon>Candidula</taxon>
    </lineage>
</organism>
<keyword evidence="5" id="KW-1185">Reference proteome</keyword>
<dbReference type="AlphaFoldDB" id="A0A8S3YUB3"/>
<comment type="caution">
    <text evidence="4">The sequence shown here is derived from an EMBL/GenBank/DDBJ whole genome shotgun (WGS) entry which is preliminary data.</text>
</comment>
<evidence type="ECO:0000256" key="1">
    <source>
        <dbReference type="SAM" id="Coils"/>
    </source>
</evidence>
<sequence length="408" mass="45437">MDKWCALLPCHWSRDTVLLHWRKLLSGLVAVVSIAIIGTMCFCTAPYKREASAPCDAASSVSHEVPDTCPWQLVMSDLAHRLRLLEMAFKEQVVAREVIAAEVTNQSYSNLELERKLDDLMSAIKQLSHRLDKVKEQISEVSSRLYSDECLGFLVLMFVLVQIILALRTRLRDKQGQGVKAHSTQTHNGSTMNALRSFCNNSINGISWPSKQNVSFKQDACLVTFSKRTKEHISAQTDCLLAYVTDGIKFPIKQTFLIDSQDALKECPRAKVYLVFVDCQALNVNDAAVVRDAADANAGSCGGGGDTGSNDAESRKEHEQDFDFQMTSLRLLHLSGAHVILVLMNEYGSQQLADHALYNPNLPLFQSYDILQELASSGHVLSIWKDFSPHQLSYVKKIGRAGFNIKGK</sequence>
<dbReference type="OrthoDB" id="6052981at2759"/>
<name>A0A8S3YUB3_9EUPU</name>
<accession>A0A8S3YUB3</accession>
<dbReference type="EMBL" id="CAJHNH020000931">
    <property type="protein sequence ID" value="CAG5120594.1"/>
    <property type="molecule type" value="Genomic_DNA"/>
</dbReference>
<evidence type="ECO:0000313" key="5">
    <source>
        <dbReference type="Proteomes" id="UP000678393"/>
    </source>
</evidence>
<gene>
    <name evidence="4" type="ORF">CUNI_LOCUS6152</name>
</gene>
<keyword evidence="3" id="KW-0472">Membrane</keyword>
<protein>
    <submittedName>
        <fullName evidence="4">Uncharacterized protein</fullName>
    </submittedName>
</protein>
<evidence type="ECO:0000313" key="4">
    <source>
        <dbReference type="EMBL" id="CAG5120594.1"/>
    </source>
</evidence>
<feature type="transmembrane region" description="Helical" evidence="3">
    <location>
        <begin position="151"/>
        <end position="167"/>
    </location>
</feature>
<feature type="transmembrane region" description="Helical" evidence="3">
    <location>
        <begin position="24"/>
        <end position="47"/>
    </location>
</feature>
<keyword evidence="3" id="KW-0812">Transmembrane</keyword>
<feature type="region of interest" description="Disordered" evidence="2">
    <location>
        <begin position="297"/>
        <end position="317"/>
    </location>
</feature>
<feature type="coiled-coil region" evidence="1">
    <location>
        <begin position="110"/>
        <end position="144"/>
    </location>
</feature>
<evidence type="ECO:0000256" key="3">
    <source>
        <dbReference type="SAM" id="Phobius"/>
    </source>
</evidence>
<keyword evidence="1" id="KW-0175">Coiled coil</keyword>
<dbReference type="Proteomes" id="UP000678393">
    <property type="component" value="Unassembled WGS sequence"/>
</dbReference>
<reference evidence="4" key="1">
    <citation type="submission" date="2021-04" db="EMBL/GenBank/DDBJ databases">
        <authorList>
            <consortium name="Molecular Ecology Group"/>
        </authorList>
    </citation>
    <scope>NUCLEOTIDE SEQUENCE</scope>
</reference>